<comment type="subcellular location">
    <subcellularLocation>
        <location evidence="1">Membrane</location>
        <topology evidence="1">Multi-pass membrane protein</topology>
    </subcellularLocation>
</comment>
<feature type="transmembrane region" description="Helical" evidence="6">
    <location>
        <begin position="338"/>
        <end position="356"/>
    </location>
</feature>
<organism evidence="8 9">
    <name type="scientific">Effusibacillus dendaii</name>
    <dbReference type="NCBI Taxonomy" id="2743772"/>
    <lineage>
        <taxon>Bacteria</taxon>
        <taxon>Bacillati</taxon>
        <taxon>Bacillota</taxon>
        <taxon>Bacilli</taxon>
        <taxon>Bacillales</taxon>
        <taxon>Alicyclobacillaceae</taxon>
        <taxon>Effusibacillus</taxon>
    </lineage>
</organism>
<feature type="transmembrane region" description="Helical" evidence="6">
    <location>
        <begin position="299"/>
        <end position="318"/>
    </location>
</feature>
<dbReference type="InterPro" id="IPR004923">
    <property type="entry name" value="FTR1/Fip1/EfeU"/>
</dbReference>
<dbReference type="EMBL" id="AP023366">
    <property type="protein sequence ID" value="BCJ85892.1"/>
    <property type="molecule type" value="Genomic_DNA"/>
</dbReference>
<evidence type="ECO:0000256" key="4">
    <source>
        <dbReference type="ARBA" id="ARBA00022989"/>
    </source>
</evidence>
<dbReference type="Proteomes" id="UP000593802">
    <property type="component" value="Chromosome"/>
</dbReference>
<dbReference type="KEGG" id="eff:skT53_08770"/>
<dbReference type="Pfam" id="PF03239">
    <property type="entry name" value="FTR1"/>
    <property type="match status" value="1"/>
</dbReference>
<gene>
    <name evidence="8" type="ORF">skT53_08770</name>
</gene>
<keyword evidence="7" id="KW-0732">Signal</keyword>
<feature type="chain" id="PRO_5032775673" description="Iron permease" evidence="7">
    <location>
        <begin position="26"/>
        <end position="493"/>
    </location>
</feature>
<dbReference type="PANTHER" id="PTHR31632">
    <property type="entry name" value="IRON TRANSPORTER FTH1"/>
    <property type="match status" value="1"/>
</dbReference>
<keyword evidence="3 6" id="KW-0812">Transmembrane</keyword>
<feature type="transmembrane region" description="Helical" evidence="6">
    <location>
        <begin position="264"/>
        <end position="287"/>
    </location>
</feature>
<accession>A0A7I8D951</accession>
<name>A0A7I8D951_9BACL</name>
<feature type="signal peptide" evidence="7">
    <location>
        <begin position="1"/>
        <end position="25"/>
    </location>
</feature>
<evidence type="ECO:0000313" key="9">
    <source>
        <dbReference type="Proteomes" id="UP000593802"/>
    </source>
</evidence>
<proteinExistence type="inferred from homology"/>
<reference evidence="8 9" key="1">
    <citation type="submission" date="2020-08" db="EMBL/GenBank/DDBJ databases">
        <title>Complete Genome Sequence of Effusibacillus dendaii Strain skT53, Isolated from Farmland soil.</title>
        <authorList>
            <person name="Konishi T."/>
            <person name="Kawasaki H."/>
        </authorList>
    </citation>
    <scope>NUCLEOTIDE SEQUENCE [LARGE SCALE GENOMIC DNA]</scope>
    <source>
        <strain evidence="9">skT53</strain>
    </source>
</reference>
<dbReference type="RefSeq" id="WP_226375332.1">
    <property type="nucleotide sequence ID" value="NZ_AP023366.1"/>
</dbReference>
<evidence type="ECO:0000256" key="5">
    <source>
        <dbReference type="ARBA" id="ARBA00023136"/>
    </source>
</evidence>
<keyword evidence="4 6" id="KW-1133">Transmembrane helix</keyword>
<feature type="transmembrane region" description="Helical" evidence="6">
    <location>
        <begin position="403"/>
        <end position="421"/>
    </location>
</feature>
<protein>
    <recommendedName>
        <fullName evidence="10">Iron permease</fullName>
    </recommendedName>
</protein>
<dbReference type="GO" id="GO:0015093">
    <property type="term" value="F:ferrous iron transmembrane transporter activity"/>
    <property type="evidence" value="ECO:0007669"/>
    <property type="project" value="TreeGrafter"/>
</dbReference>
<evidence type="ECO:0000256" key="3">
    <source>
        <dbReference type="ARBA" id="ARBA00022692"/>
    </source>
</evidence>
<comment type="similarity">
    <text evidence="2">Belongs to the oxidase-dependent Fe transporter (OFeT) (TC 9.A.10.1) family.</text>
</comment>
<evidence type="ECO:0000313" key="8">
    <source>
        <dbReference type="EMBL" id="BCJ85892.1"/>
    </source>
</evidence>
<dbReference type="AlphaFoldDB" id="A0A7I8D951"/>
<evidence type="ECO:0000256" key="6">
    <source>
        <dbReference type="SAM" id="Phobius"/>
    </source>
</evidence>
<sequence length="493" mass="54331">MKHTVRFLLAVMFLSIFMAPFSARAASQGTENMKKVEPFVAEALKAAEQGNLSEAQQSYKKFGDQWLQIESTVKDDSRKAYSDIESNMGQVQYAFMQNKQEEVVKALQGLQTVEEDYISGKYPKEQASQLQAQITLSDFVGMLQQARGKVQNHNQQAALSDITKVREAWLSVEGNILVQSAAVYNDSERDLVAINALISAGNYEEADKLIGQMVGYLTPLTEKTGYTMWDAAMIPIREGLEALLVVAALLTFVKKSNSGKGRGWIWSGIATGLAVSAVLAFIVKFVFSSGAFGQNNFLIAGWTGVIAAAMLLYMSYWLHSKSNIAEWNQYMKTKSQKALETGRLLSLGVLSFLAVFREGTETVLFIIGMVNQIGTQQLILGILIGFGILAVIAYLMLYVGIKLPMRPFFLVSSLIVFYLSLKFTGLGIHSLQLAGALPSTISSSLPSIAFLGFYPSWQSAIPQILLLLFALLILLWKKINTRLTPTEETSQAK</sequence>
<evidence type="ECO:0000256" key="1">
    <source>
        <dbReference type="ARBA" id="ARBA00004141"/>
    </source>
</evidence>
<evidence type="ECO:0000256" key="2">
    <source>
        <dbReference type="ARBA" id="ARBA00008333"/>
    </source>
</evidence>
<keyword evidence="5 6" id="KW-0472">Membrane</keyword>
<evidence type="ECO:0000256" key="7">
    <source>
        <dbReference type="SAM" id="SignalP"/>
    </source>
</evidence>
<feature type="transmembrane region" description="Helical" evidence="6">
    <location>
        <begin position="460"/>
        <end position="476"/>
    </location>
</feature>
<dbReference type="GO" id="GO:0033573">
    <property type="term" value="C:high-affinity iron permease complex"/>
    <property type="evidence" value="ECO:0007669"/>
    <property type="project" value="InterPro"/>
</dbReference>
<evidence type="ECO:0008006" key="10">
    <source>
        <dbReference type="Google" id="ProtNLM"/>
    </source>
</evidence>
<dbReference type="PANTHER" id="PTHR31632:SF2">
    <property type="entry name" value="PLASMA MEMBRANE IRON PERMEASE"/>
    <property type="match status" value="1"/>
</dbReference>
<feature type="transmembrane region" description="Helical" evidence="6">
    <location>
        <begin position="377"/>
        <end position="397"/>
    </location>
</feature>
<keyword evidence="9" id="KW-1185">Reference proteome</keyword>